<accession>F8QFY7</accession>
<sequence>MAPKLFASSQAKLDQYIHSFTVFCRTQAFDLDSQSFNFERTHRRAESNCHVIESTSGPAQTNTELGSAVLTVPKLHVERKDTYICKGGVDARRLLSLTRQSLYLSAKNLGGTVLVDESWDCRIIYPKLEGKSRKPDQYKVKIHYFASVARSRWPDAKKPVRLEAVKGVRGLMTVLDRQ</sequence>
<dbReference type="Proteomes" id="UP000008063">
    <property type="component" value="Unassembled WGS sequence"/>
</dbReference>
<dbReference type="EMBL" id="GL945499">
    <property type="protein sequence ID" value="EGN92735.1"/>
    <property type="molecule type" value="Genomic_DNA"/>
</dbReference>
<name>F8QFY7_SERL3</name>
<reference evidence="2" key="1">
    <citation type="journal article" date="2011" name="Science">
        <title>The plant cell wall-decomposing machinery underlies the functional diversity of forest fungi.</title>
        <authorList>
            <person name="Eastwood D.C."/>
            <person name="Floudas D."/>
            <person name="Binder M."/>
            <person name="Majcherczyk A."/>
            <person name="Schneider P."/>
            <person name="Aerts A."/>
            <person name="Asiegbu F.O."/>
            <person name="Baker S.E."/>
            <person name="Barry K."/>
            <person name="Bendiksby M."/>
            <person name="Blumentritt M."/>
            <person name="Coutinho P.M."/>
            <person name="Cullen D."/>
            <person name="de Vries R.P."/>
            <person name="Gathman A."/>
            <person name="Goodell B."/>
            <person name="Henrissat B."/>
            <person name="Ihrmark K."/>
            <person name="Kauserud H."/>
            <person name="Kohler A."/>
            <person name="LaButti K."/>
            <person name="Lapidus A."/>
            <person name="Lavin J.L."/>
            <person name="Lee Y.-H."/>
            <person name="Lindquist E."/>
            <person name="Lilly W."/>
            <person name="Lucas S."/>
            <person name="Morin E."/>
            <person name="Murat C."/>
            <person name="Oguiza J.A."/>
            <person name="Park J."/>
            <person name="Pisabarro A.G."/>
            <person name="Riley R."/>
            <person name="Rosling A."/>
            <person name="Salamov A."/>
            <person name="Schmidt O."/>
            <person name="Schmutz J."/>
            <person name="Skrede I."/>
            <person name="Stenlid J."/>
            <person name="Wiebenga A."/>
            <person name="Xie X."/>
            <person name="Kuees U."/>
            <person name="Hibbett D.S."/>
            <person name="Hoffmeister D."/>
            <person name="Hoegberg N."/>
            <person name="Martin F."/>
            <person name="Grigoriev I.V."/>
            <person name="Watkinson S.C."/>
        </authorList>
    </citation>
    <scope>NUCLEOTIDE SEQUENCE [LARGE SCALE GENOMIC DNA]</scope>
    <source>
        <strain evidence="2">strain S7.3</strain>
    </source>
</reference>
<dbReference type="OrthoDB" id="3261081at2759"/>
<keyword evidence="2" id="KW-1185">Reference proteome</keyword>
<evidence type="ECO:0000313" key="1">
    <source>
        <dbReference type="EMBL" id="EGN92735.1"/>
    </source>
</evidence>
<proteinExistence type="predicted"/>
<gene>
    <name evidence="1" type="ORF">SERLA73DRAFT_79306</name>
</gene>
<protein>
    <submittedName>
        <fullName evidence="1">Uncharacterized protein</fullName>
    </submittedName>
</protein>
<dbReference type="STRING" id="936435.F8QFY7"/>
<dbReference type="InParanoid" id="F8QFY7"/>
<evidence type="ECO:0000313" key="2">
    <source>
        <dbReference type="Proteomes" id="UP000008063"/>
    </source>
</evidence>
<dbReference type="AlphaFoldDB" id="F8QFY7"/>
<dbReference type="HOGENOM" id="CLU_119113_1_0_1"/>
<organism evidence="2">
    <name type="scientific">Serpula lacrymans var. lacrymans (strain S7.3)</name>
    <name type="common">Dry rot fungus</name>
    <dbReference type="NCBI Taxonomy" id="936435"/>
    <lineage>
        <taxon>Eukaryota</taxon>
        <taxon>Fungi</taxon>
        <taxon>Dikarya</taxon>
        <taxon>Basidiomycota</taxon>
        <taxon>Agaricomycotina</taxon>
        <taxon>Agaricomycetes</taxon>
        <taxon>Agaricomycetidae</taxon>
        <taxon>Boletales</taxon>
        <taxon>Coniophorineae</taxon>
        <taxon>Serpulaceae</taxon>
        <taxon>Serpula</taxon>
    </lineage>
</organism>